<accession>A0ABD2K724</accession>
<proteinExistence type="predicted"/>
<keyword evidence="2" id="KW-1185">Reference proteome</keyword>
<organism evidence="1 2">
    <name type="scientific">Heterodera schachtii</name>
    <name type="common">Sugarbeet cyst nematode worm</name>
    <name type="synonym">Tylenchus schachtii</name>
    <dbReference type="NCBI Taxonomy" id="97005"/>
    <lineage>
        <taxon>Eukaryota</taxon>
        <taxon>Metazoa</taxon>
        <taxon>Ecdysozoa</taxon>
        <taxon>Nematoda</taxon>
        <taxon>Chromadorea</taxon>
        <taxon>Rhabditida</taxon>
        <taxon>Tylenchina</taxon>
        <taxon>Tylenchomorpha</taxon>
        <taxon>Tylenchoidea</taxon>
        <taxon>Heteroderidae</taxon>
        <taxon>Heteroderinae</taxon>
        <taxon>Heterodera</taxon>
    </lineage>
</organism>
<dbReference type="EMBL" id="JBICCN010000043">
    <property type="protein sequence ID" value="KAL3098702.1"/>
    <property type="molecule type" value="Genomic_DNA"/>
</dbReference>
<protein>
    <submittedName>
        <fullName evidence="1">Uncharacterized protein</fullName>
    </submittedName>
</protein>
<evidence type="ECO:0000313" key="2">
    <source>
        <dbReference type="Proteomes" id="UP001620645"/>
    </source>
</evidence>
<sequence>MQMPFFVNPPFLRLPLALPPLQFRQQQHAFRPPPAPALQIGPVKDAPVPQPLCDVLQQTIAAARDILFGNRPGTAFSTASSCSSASSSTSSFASSSVFKHTDRDKRMRLIVELWKQKCAPQCPHC</sequence>
<evidence type="ECO:0000313" key="1">
    <source>
        <dbReference type="EMBL" id="KAL3098702.1"/>
    </source>
</evidence>
<gene>
    <name evidence="1" type="ORF">niasHS_000818</name>
</gene>
<dbReference type="Proteomes" id="UP001620645">
    <property type="component" value="Unassembled WGS sequence"/>
</dbReference>
<comment type="caution">
    <text evidence="1">The sequence shown here is derived from an EMBL/GenBank/DDBJ whole genome shotgun (WGS) entry which is preliminary data.</text>
</comment>
<name>A0ABD2K724_HETSC</name>
<dbReference type="AlphaFoldDB" id="A0ABD2K724"/>
<reference evidence="1 2" key="1">
    <citation type="submission" date="2024-10" db="EMBL/GenBank/DDBJ databases">
        <authorList>
            <person name="Kim D."/>
        </authorList>
    </citation>
    <scope>NUCLEOTIDE SEQUENCE [LARGE SCALE GENOMIC DNA]</scope>
    <source>
        <strain evidence="1">Taebaek</strain>
    </source>
</reference>